<dbReference type="Gene3D" id="2.30.30.40">
    <property type="entry name" value="SH3 Domains"/>
    <property type="match status" value="1"/>
</dbReference>
<proteinExistence type="predicted"/>
<keyword evidence="5" id="KW-0963">Cytoplasm</keyword>
<keyword evidence="10" id="KW-0472">Membrane</keyword>
<evidence type="ECO:0000256" key="6">
    <source>
        <dbReference type="ARBA" id="ARBA00022723"/>
    </source>
</evidence>
<protein>
    <submittedName>
        <fullName evidence="17">Uncharacterized protein LOC111349244 isoform X4</fullName>
    </submittedName>
</protein>
<reference evidence="17" key="1">
    <citation type="submission" date="2025-08" db="UniProtKB">
        <authorList>
            <consortium name="RefSeq"/>
        </authorList>
    </citation>
    <scope>IDENTIFICATION</scope>
    <source>
        <strain evidence="17">Ishihara</strain>
        <tissue evidence="17">Whole body</tissue>
    </source>
</reference>
<feature type="coiled-coil region" evidence="12">
    <location>
        <begin position="549"/>
        <end position="583"/>
    </location>
</feature>
<dbReference type="SUPFAM" id="SSF103657">
    <property type="entry name" value="BAR/IMD domain-like"/>
    <property type="match status" value="1"/>
</dbReference>
<dbReference type="Gene3D" id="3.30.60.20">
    <property type="match status" value="1"/>
</dbReference>
<comment type="subcellular location">
    <subcellularLocation>
        <location evidence="1">Cell membrane</location>
        <location evidence="1">Sarcolemma</location>
        <topology evidence="1">Peripheral membrane protein</topology>
        <orientation evidence="1">Cytoplasmic side</orientation>
    </subcellularLocation>
    <subcellularLocation>
        <location evidence="2">Cytoplasm</location>
    </subcellularLocation>
</comment>
<keyword evidence="16" id="KW-1185">Reference proteome</keyword>
<feature type="region of interest" description="Disordered" evidence="13">
    <location>
        <begin position="856"/>
        <end position="883"/>
    </location>
</feature>
<feature type="region of interest" description="Disordered" evidence="13">
    <location>
        <begin position="156"/>
        <end position="242"/>
    </location>
</feature>
<organism evidence="16 17">
    <name type="scientific">Spodoptera litura</name>
    <name type="common">Asian cotton leafworm</name>
    <dbReference type="NCBI Taxonomy" id="69820"/>
    <lineage>
        <taxon>Eukaryota</taxon>
        <taxon>Metazoa</taxon>
        <taxon>Ecdysozoa</taxon>
        <taxon>Arthropoda</taxon>
        <taxon>Hexapoda</taxon>
        <taxon>Insecta</taxon>
        <taxon>Pterygota</taxon>
        <taxon>Neoptera</taxon>
        <taxon>Endopterygota</taxon>
        <taxon>Lepidoptera</taxon>
        <taxon>Glossata</taxon>
        <taxon>Ditrysia</taxon>
        <taxon>Noctuoidea</taxon>
        <taxon>Noctuidae</taxon>
        <taxon>Amphipyrinae</taxon>
        <taxon>Spodoptera</taxon>
    </lineage>
</organism>
<dbReference type="SMART" id="SM00326">
    <property type="entry name" value="SH3"/>
    <property type="match status" value="1"/>
</dbReference>
<dbReference type="GO" id="GO:0003009">
    <property type="term" value="P:skeletal muscle contraction"/>
    <property type="evidence" value="ECO:0007669"/>
    <property type="project" value="TreeGrafter"/>
</dbReference>
<dbReference type="Proteomes" id="UP000301870">
    <property type="component" value="Chromosome 9"/>
</dbReference>
<dbReference type="Pfam" id="PF26085">
    <property type="entry name" value="SH3_20"/>
    <property type="match status" value="1"/>
</dbReference>
<evidence type="ECO:0000256" key="8">
    <source>
        <dbReference type="ARBA" id="ARBA00022771"/>
    </source>
</evidence>
<keyword evidence="12" id="KW-0175">Coiled coil</keyword>
<feature type="region of interest" description="Disordered" evidence="13">
    <location>
        <begin position="784"/>
        <end position="844"/>
    </location>
</feature>
<sequence length="1007" mass="112129">MYVIYPADEVVSLTYSSQSLPRPRQRPTLDIIYGPPPRAPYSALPLPRTPTLSCDKTHLKTAPPEPPERAPASPTPSLERPKLRERTKAKLLKKLGRHEDTEFGKIVRTPAPDEFELPAPLPTPAFSRKNIFDRDFDALFEVANSPQFGAHIRVTTPEPDRRSDLSAAHFPTPTASTLSLLPPRPQSEPSSSPATSARTSTPSTPTPQRSSTEGPPKSKKVSFFRKLSRARDQSVPPRPTIMQQQPSVEMALRELTHPTHNEQLKNQQQVTFKLVKTVADFTTQLSQLYEHHSTELQVLVASFRKRSSELRKERATCPSSLFHTWETLLQEVEADVIGFNNAAQSLERLVSTPLIERTFHMKVQARKLFAHREGCEVILGKADDQLNKSRQDYRGAFLNYCNNPTPATLATYYDSHNTYVQQLTATNAMLDQYHKHTLPTILQELEEILTDVTSAVSEAICQEGEIITDKSNNQLRRYESLCAQARAVSSTADLAHLARTLLTATPPMRPPKRAFLPPYPPDADDPPLDVPAESMPPILRGEILLDRMGAQARVNYEQLKKDAMDLEMQIKQLQESLDQLGRHQTRGIESNLYNKVNEIQEDISVKKYDYRATQLHLAAVRAQRELFAAKADSGAAAVDRKLSSSSAGSMKNKWLKAFRSLKPPSAPPPHAAPPDKRNGAARDAMRAGGDSEAHNFQEYTYKKITPCDVCSQVLRGHTRQGLRCRLCKLNVHTDCMPQVGRCQTKSRLLRRQKSTSEIESHRVLETAFDDEKEEVDQTYQVLKRANEIGKPGGGGESRGGPVVRVSAPDETPPARSPARPSAGLAVAPQPVSSSSAPSSPVHSRRMLTARVGRMSSVELPDEPDKSLSSNSASPCPSPVKQMSKHQRLLPTNLYVVLYNFKSRHADELDLKAGYKVTVIDTSDPDWWKGKCLGKIGYFPSKYCTKLQAGERALQVTHNLQVSDGDTGMMLLRDQIVIQVGEEVDGMMLIRSGDNRQAVCPVKFLQEV</sequence>
<evidence type="ECO:0000256" key="13">
    <source>
        <dbReference type="SAM" id="MobiDB-lite"/>
    </source>
</evidence>
<dbReference type="InterPro" id="IPR039688">
    <property type="entry name" value="STAC1/2/3"/>
</dbReference>
<dbReference type="SMART" id="SM00109">
    <property type="entry name" value="C1"/>
    <property type="match status" value="1"/>
</dbReference>
<dbReference type="FunFam" id="3.30.60.20:FF:000056">
    <property type="entry name" value="Uncharacterized protein, isoform C"/>
    <property type="match status" value="1"/>
</dbReference>
<evidence type="ECO:0000259" key="14">
    <source>
        <dbReference type="PROSITE" id="PS50002"/>
    </source>
</evidence>
<evidence type="ECO:0000256" key="7">
    <source>
        <dbReference type="ARBA" id="ARBA00022737"/>
    </source>
</evidence>
<dbReference type="CTD" id="5740318"/>
<feature type="domain" description="Phorbol-ester/DAG-type" evidence="15">
    <location>
        <begin position="693"/>
        <end position="742"/>
    </location>
</feature>
<accession>A0A9J7II60</accession>
<dbReference type="InterPro" id="IPR027267">
    <property type="entry name" value="AH/BAR_dom_sf"/>
</dbReference>
<dbReference type="InterPro" id="IPR002219">
    <property type="entry name" value="PKC_DAG/PE"/>
</dbReference>
<evidence type="ECO:0000313" key="16">
    <source>
        <dbReference type="Proteomes" id="UP000301870"/>
    </source>
</evidence>
<dbReference type="InterPro" id="IPR046349">
    <property type="entry name" value="C1-like_sf"/>
</dbReference>
<dbReference type="CDD" id="cd20817">
    <property type="entry name" value="C1_Stac"/>
    <property type="match status" value="1"/>
</dbReference>
<dbReference type="PROSITE" id="PS50002">
    <property type="entry name" value="SH3"/>
    <property type="match status" value="1"/>
</dbReference>
<evidence type="ECO:0000256" key="4">
    <source>
        <dbReference type="ARBA" id="ARBA00022475"/>
    </source>
</evidence>
<dbReference type="SUPFAM" id="SSF50044">
    <property type="entry name" value="SH3-domain"/>
    <property type="match status" value="1"/>
</dbReference>
<keyword evidence="9" id="KW-0862">Zinc</keyword>
<dbReference type="AlphaFoldDB" id="A0A9J7II60"/>
<keyword evidence="3 11" id="KW-0728">SH3 domain</keyword>
<dbReference type="Pfam" id="PF00130">
    <property type="entry name" value="C1_1"/>
    <property type="match status" value="1"/>
</dbReference>
<dbReference type="Gene3D" id="1.20.1270.60">
    <property type="entry name" value="Arfaptin homology (AH) domain/BAR domain"/>
    <property type="match status" value="1"/>
</dbReference>
<evidence type="ECO:0000256" key="5">
    <source>
        <dbReference type="ARBA" id="ARBA00022490"/>
    </source>
</evidence>
<feature type="region of interest" description="Disordered" evidence="13">
    <location>
        <begin position="660"/>
        <end position="688"/>
    </location>
</feature>
<dbReference type="PANTHER" id="PTHR15135">
    <property type="entry name" value="STAC"/>
    <property type="match status" value="1"/>
</dbReference>
<dbReference type="PROSITE" id="PS50081">
    <property type="entry name" value="ZF_DAG_PE_2"/>
    <property type="match status" value="1"/>
</dbReference>
<keyword evidence="8" id="KW-0863">Zinc-finger</keyword>
<dbReference type="GO" id="GO:0008270">
    <property type="term" value="F:zinc ion binding"/>
    <property type="evidence" value="ECO:0007669"/>
    <property type="project" value="UniProtKB-KW"/>
</dbReference>
<dbReference type="FunFam" id="2.30.30.40:FF:000221">
    <property type="entry name" value="SH3 and cysteine-rich domain-containing protein 2"/>
    <property type="match status" value="1"/>
</dbReference>
<keyword evidence="6" id="KW-0479">Metal-binding</keyword>
<evidence type="ECO:0000259" key="15">
    <source>
        <dbReference type="PROSITE" id="PS50081"/>
    </source>
</evidence>
<dbReference type="RefSeq" id="XP_022816041.1">
    <property type="nucleotide sequence ID" value="XM_022960273.1"/>
</dbReference>
<dbReference type="PROSITE" id="PS00479">
    <property type="entry name" value="ZF_DAG_PE_1"/>
    <property type="match status" value="1"/>
</dbReference>
<dbReference type="GeneID" id="111349244"/>
<evidence type="ECO:0000256" key="1">
    <source>
        <dbReference type="ARBA" id="ARBA00004278"/>
    </source>
</evidence>
<dbReference type="Pfam" id="PF00018">
    <property type="entry name" value="SH3_1"/>
    <property type="match status" value="1"/>
</dbReference>
<keyword evidence="4" id="KW-1003">Cell membrane</keyword>
<dbReference type="InterPro" id="IPR001452">
    <property type="entry name" value="SH3_domain"/>
</dbReference>
<feature type="compositionally biased region" description="Basic residues" evidence="13">
    <location>
        <begin position="217"/>
        <end position="228"/>
    </location>
</feature>
<name>A0A9J7II60_SPOLT</name>
<evidence type="ECO:0000256" key="3">
    <source>
        <dbReference type="ARBA" id="ARBA00022443"/>
    </source>
</evidence>
<dbReference type="GO" id="GO:1903078">
    <property type="term" value="P:positive regulation of protein localization to plasma membrane"/>
    <property type="evidence" value="ECO:0007669"/>
    <property type="project" value="TreeGrafter"/>
</dbReference>
<dbReference type="GO" id="GO:0042383">
    <property type="term" value="C:sarcolemma"/>
    <property type="evidence" value="ECO:0007669"/>
    <property type="project" value="UniProtKB-SubCell"/>
</dbReference>
<dbReference type="InterPro" id="IPR036028">
    <property type="entry name" value="SH3-like_dom_sf"/>
</dbReference>
<evidence type="ECO:0000256" key="10">
    <source>
        <dbReference type="ARBA" id="ARBA00023136"/>
    </source>
</evidence>
<dbReference type="InterPro" id="IPR059031">
    <property type="entry name" value="SH3_20"/>
</dbReference>
<dbReference type="SUPFAM" id="SSF57889">
    <property type="entry name" value="Cysteine-rich domain"/>
    <property type="match status" value="1"/>
</dbReference>
<keyword evidence="7" id="KW-0677">Repeat</keyword>
<evidence type="ECO:0000256" key="2">
    <source>
        <dbReference type="ARBA" id="ARBA00004496"/>
    </source>
</evidence>
<feature type="compositionally biased region" description="Basic and acidic residues" evidence="13">
    <location>
        <begin position="673"/>
        <end position="688"/>
    </location>
</feature>
<feature type="domain" description="SH3" evidence="14">
    <location>
        <begin position="889"/>
        <end position="948"/>
    </location>
</feature>
<dbReference type="PANTHER" id="PTHR15135:SF7">
    <property type="entry name" value="STAC-LIKE, ISOFORM J"/>
    <property type="match status" value="1"/>
</dbReference>
<evidence type="ECO:0000256" key="12">
    <source>
        <dbReference type="SAM" id="Coils"/>
    </source>
</evidence>
<feature type="compositionally biased region" description="Low complexity" evidence="13">
    <location>
        <begin position="187"/>
        <end position="213"/>
    </location>
</feature>
<evidence type="ECO:0000256" key="11">
    <source>
        <dbReference type="PROSITE-ProRule" id="PRU00192"/>
    </source>
</evidence>
<gene>
    <name evidence="17" type="primary">LOC111349244</name>
</gene>
<evidence type="ECO:0000313" key="17">
    <source>
        <dbReference type="RefSeq" id="XP_022816041.1"/>
    </source>
</evidence>
<evidence type="ECO:0000256" key="9">
    <source>
        <dbReference type="ARBA" id="ARBA00022833"/>
    </source>
</evidence>
<dbReference type="GO" id="GO:0005737">
    <property type="term" value="C:cytoplasm"/>
    <property type="evidence" value="ECO:0007669"/>
    <property type="project" value="UniProtKB-SubCell"/>
</dbReference>
<feature type="region of interest" description="Disordered" evidence="13">
    <location>
        <begin position="17"/>
        <end position="86"/>
    </location>
</feature>
<feature type="compositionally biased region" description="Low complexity" evidence="13">
    <location>
        <begin position="816"/>
        <end position="841"/>
    </location>
</feature>